<name>A0AAN8ZEP2_9MAGN</name>
<keyword evidence="1" id="KW-0677">Repeat</keyword>
<dbReference type="InterPro" id="IPR046960">
    <property type="entry name" value="PPR_At4g14850-like_plant"/>
</dbReference>
<keyword evidence="3" id="KW-1133">Transmembrane helix</keyword>
<dbReference type="InterPro" id="IPR011990">
    <property type="entry name" value="TPR-like_helical_dom_sf"/>
</dbReference>
<feature type="transmembrane region" description="Helical" evidence="3">
    <location>
        <begin position="141"/>
        <end position="163"/>
    </location>
</feature>
<dbReference type="GO" id="GO:0003723">
    <property type="term" value="F:RNA binding"/>
    <property type="evidence" value="ECO:0007669"/>
    <property type="project" value="InterPro"/>
</dbReference>
<evidence type="ECO:0000256" key="2">
    <source>
        <dbReference type="PROSITE-ProRule" id="PRU00708"/>
    </source>
</evidence>
<feature type="repeat" description="PPR" evidence="2">
    <location>
        <begin position="282"/>
        <end position="316"/>
    </location>
</feature>
<keyword evidence="3" id="KW-0812">Transmembrane</keyword>
<feature type="repeat" description="PPR" evidence="2">
    <location>
        <begin position="79"/>
        <end position="113"/>
    </location>
</feature>
<dbReference type="GO" id="GO:0009451">
    <property type="term" value="P:RNA modification"/>
    <property type="evidence" value="ECO:0007669"/>
    <property type="project" value="InterPro"/>
</dbReference>
<accession>A0AAN8ZEP2</accession>
<dbReference type="FunFam" id="1.25.40.10:FF:000090">
    <property type="entry name" value="Pentatricopeptide repeat-containing protein, chloroplastic"/>
    <property type="match status" value="1"/>
</dbReference>
<gene>
    <name evidence="4" type="ORF">RJ641_002786</name>
</gene>
<protein>
    <submittedName>
        <fullName evidence="4">Pentatricopeptide repeat</fullName>
    </submittedName>
</protein>
<feature type="repeat" description="PPR" evidence="2">
    <location>
        <begin position="487"/>
        <end position="521"/>
    </location>
</feature>
<dbReference type="PANTHER" id="PTHR24015:SF2012">
    <property type="entry name" value="PENTACOTRIPEPTIDE-REPEAT REGION OF PRORP DOMAIN-CONTAINING PROTEIN"/>
    <property type="match status" value="1"/>
</dbReference>
<dbReference type="PANTHER" id="PTHR24015">
    <property type="entry name" value="OS07G0578800 PROTEIN-RELATED"/>
    <property type="match status" value="1"/>
</dbReference>
<proteinExistence type="predicted"/>
<dbReference type="NCBIfam" id="TIGR00756">
    <property type="entry name" value="PPR"/>
    <property type="match status" value="4"/>
</dbReference>
<dbReference type="EMBL" id="JBAMMX010000011">
    <property type="protein sequence ID" value="KAK6930993.1"/>
    <property type="molecule type" value="Genomic_DNA"/>
</dbReference>
<keyword evidence="5" id="KW-1185">Reference proteome</keyword>
<dbReference type="InterPro" id="IPR002885">
    <property type="entry name" value="PPR_rpt"/>
</dbReference>
<dbReference type="Pfam" id="PF13041">
    <property type="entry name" value="PPR_2"/>
    <property type="match status" value="3"/>
</dbReference>
<evidence type="ECO:0000313" key="4">
    <source>
        <dbReference type="EMBL" id="KAK6930993.1"/>
    </source>
</evidence>
<sequence length="673" mass="75099">MQLQQRRRLLSIAKAAIGFNLKYTTTTASPPNSSPQFASYYQKNAQEGIYSYNRRIDHLIKSGYLSSGIEVFDQMPVRDVVTWNLLISGHCRFGFLRQSLLIYQDMVSVGMRESSSTCSSILSVCSKAQFYHEGLQVHCRVVFLGFSLNIFVGCSLVDLYMHMGHVETGLKLMTDLPERNIATWNVVLRGFSEKGLSDGLLGLFKRMELDGVEPNQVSFCYLIRGCSNALLIEEGRQLHSQVLKKGLIEGNVFVANAMVDFYAACDNVIDAWKSFESIPEEDVISWNSIVSVFVSNGLLDEALELFNRMRLWGKRPSTRSFVGLLNFCSGVKDVIFGKQIHCYVLKLGFDHESEYVQSALIDMYGKCKVIKTAVCIFENVPERTLACCNSLMTSLLHCGVNEDVVELFCLMIDEGIGLNEVTISTTLKALSVSSLASFSNCRLVHSCATKAGLESDIVVSCSLIDAYSRSGHIEVSQKLFEQLPAPNVICYTSMIHGYARHGMGKECLEMLDKMINKGLKPDKVTILSVLTGCNHSGLVREGRLVFDSMRDIYGINPDQQHYSCMLDLLGRAGFLDEALELLRKAPLQNDPIMWSSILHSCRIHGNDVIGRKAAKYLMELEPEEPAVYLQAAKFYSAIGDFQTSTEVGEIALATKMRKEIGYSLIEVNGHIDH</sequence>
<dbReference type="AlphaFoldDB" id="A0AAN8ZEP2"/>
<dbReference type="Gene3D" id="1.25.40.10">
    <property type="entry name" value="Tetratricopeptide repeat domain"/>
    <property type="match status" value="6"/>
</dbReference>
<keyword evidence="3" id="KW-0472">Membrane</keyword>
<reference evidence="4 5" key="1">
    <citation type="submission" date="2023-12" db="EMBL/GenBank/DDBJ databases">
        <title>A high-quality genome assembly for Dillenia turbinata (Dilleniales).</title>
        <authorList>
            <person name="Chanderbali A."/>
        </authorList>
    </citation>
    <scope>NUCLEOTIDE SEQUENCE [LARGE SCALE GENOMIC DNA]</scope>
    <source>
        <strain evidence="4">LSX21</strain>
        <tissue evidence="4">Leaf</tissue>
    </source>
</reference>
<organism evidence="4 5">
    <name type="scientific">Dillenia turbinata</name>
    <dbReference type="NCBI Taxonomy" id="194707"/>
    <lineage>
        <taxon>Eukaryota</taxon>
        <taxon>Viridiplantae</taxon>
        <taxon>Streptophyta</taxon>
        <taxon>Embryophyta</taxon>
        <taxon>Tracheophyta</taxon>
        <taxon>Spermatophyta</taxon>
        <taxon>Magnoliopsida</taxon>
        <taxon>eudicotyledons</taxon>
        <taxon>Gunneridae</taxon>
        <taxon>Pentapetalae</taxon>
        <taxon>Dilleniales</taxon>
        <taxon>Dilleniaceae</taxon>
        <taxon>Dillenia</taxon>
    </lineage>
</organism>
<dbReference type="PROSITE" id="PS51375">
    <property type="entry name" value="PPR"/>
    <property type="match status" value="4"/>
</dbReference>
<dbReference type="Proteomes" id="UP001370490">
    <property type="component" value="Unassembled WGS sequence"/>
</dbReference>
<comment type="caution">
    <text evidence="4">The sequence shown here is derived from an EMBL/GenBank/DDBJ whole genome shotgun (WGS) entry which is preliminary data.</text>
</comment>
<feature type="repeat" description="PPR" evidence="2">
    <location>
        <begin position="180"/>
        <end position="214"/>
    </location>
</feature>
<dbReference type="Pfam" id="PF01535">
    <property type="entry name" value="PPR"/>
    <property type="match status" value="5"/>
</dbReference>
<evidence type="ECO:0000256" key="1">
    <source>
        <dbReference type="ARBA" id="ARBA00022737"/>
    </source>
</evidence>
<evidence type="ECO:0000313" key="5">
    <source>
        <dbReference type="Proteomes" id="UP001370490"/>
    </source>
</evidence>
<evidence type="ECO:0000256" key="3">
    <source>
        <dbReference type="SAM" id="Phobius"/>
    </source>
</evidence>